<protein>
    <submittedName>
        <fullName evidence="2">TRDC protein</fullName>
    </submittedName>
</protein>
<feature type="non-terminal residue" evidence="2">
    <location>
        <position position="150"/>
    </location>
</feature>
<dbReference type="EMBL" id="VYZD01000200">
    <property type="protein sequence ID" value="NWR87573.1"/>
    <property type="molecule type" value="Genomic_DNA"/>
</dbReference>
<dbReference type="SUPFAM" id="SSF48726">
    <property type="entry name" value="Immunoglobulin"/>
    <property type="match status" value="1"/>
</dbReference>
<keyword evidence="1" id="KW-0812">Transmembrane</keyword>
<keyword evidence="1" id="KW-1133">Transmembrane helix</keyword>
<sequence length="150" mass="16640">LKSKKPKQHDNKLSMACLARTFYPKNISLDVPESVVLYDLKAALVTPEGTYSTMKVVGVEPEAEVTCRATHKGDKNKASTILSVSLYHSTEEKTEEFGTADVCSITDASKKANVKMEKTNMLFMAVLGLRVLLAKSIIFNVLMTIKLFFF</sequence>
<comment type="caution">
    <text evidence="2">The sequence shown here is derived from an EMBL/GenBank/DDBJ whole genome shotgun (WGS) entry which is preliminary data.</text>
</comment>
<dbReference type="InterPro" id="IPR013783">
    <property type="entry name" value="Ig-like_fold"/>
</dbReference>
<dbReference type="Proteomes" id="UP000529852">
    <property type="component" value="Unassembled WGS sequence"/>
</dbReference>
<feature type="transmembrane region" description="Helical" evidence="1">
    <location>
        <begin position="121"/>
        <end position="149"/>
    </location>
</feature>
<keyword evidence="1" id="KW-0472">Membrane</keyword>
<evidence type="ECO:0000313" key="2">
    <source>
        <dbReference type="EMBL" id="NWR87573.1"/>
    </source>
</evidence>
<proteinExistence type="predicted"/>
<evidence type="ECO:0000313" key="3">
    <source>
        <dbReference type="Proteomes" id="UP000529852"/>
    </source>
</evidence>
<gene>
    <name evidence="2" type="primary">Trdc_0</name>
    <name evidence="2" type="ORF">FURFIG_R09093</name>
</gene>
<accession>A0A7K5AUX9</accession>
<organism evidence="2 3">
    <name type="scientific">Furnarius figulus</name>
    <dbReference type="NCBI Taxonomy" id="463165"/>
    <lineage>
        <taxon>Eukaryota</taxon>
        <taxon>Metazoa</taxon>
        <taxon>Chordata</taxon>
        <taxon>Craniata</taxon>
        <taxon>Vertebrata</taxon>
        <taxon>Euteleostomi</taxon>
        <taxon>Archelosauria</taxon>
        <taxon>Archosauria</taxon>
        <taxon>Dinosauria</taxon>
        <taxon>Saurischia</taxon>
        <taxon>Theropoda</taxon>
        <taxon>Coelurosauria</taxon>
        <taxon>Aves</taxon>
        <taxon>Neognathae</taxon>
        <taxon>Neoaves</taxon>
        <taxon>Telluraves</taxon>
        <taxon>Australaves</taxon>
        <taxon>Passeriformes</taxon>
        <taxon>Furnariidae</taxon>
        <taxon>Furnarius</taxon>
    </lineage>
</organism>
<evidence type="ECO:0000256" key="1">
    <source>
        <dbReference type="SAM" id="Phobius"/>
    </source>
</evidence>
<name>A0A7K5AUX9_9FURN</name>
<keyword evidence="3" id="KW-1185">Reference proteome</keyword>
<dbReference type="Gene3D" id="2.60.40.10">
    <property type="entry name" value="Immunoglobulins"/>
    <property type="match status" value="1"/>
</dbReference>
<dbReference type="InterPro" id="IPR036179">
    <property type="entry name" value="Ig-like_dom_sf"/>
</dbReference>
<reference evidence="2 3" key="1">
    <citation type="submission" date="2019-09" db="EMBL/GenBank/DDBJ databases">
        <title>Bird 10,000 Genomes (B10K) Project - Family phase.</title>
        <authorList>
            <person name="Zhang G."/>
        </authorList>
    </citation>
    <scope>NUCLEOTIDE SEQUENCE [LARGE SCALE GENOMIC DNA]</scope>
    <source>
        <strain evidence="2">B10K-DU-003-06</strain>
    </source>
</reference>
<feature type="non-terminal residue" evidence="2">
    <location>
        <position position="1"/>
    </location>
</feature>
<dbReference type="AlphaFoldDB" id="A0A7K5AUX9"/>